<proteinExistence type="predicted"/>
<dbReference type="GO" id="GO:0006307">
    <property type="term" value="P:DNA alkylation repair"/>
    <property type="evidence" value="ECO:0007669"/>
    <property type="project" value="InterPro"/>
</dbReference>
<organism evidence="2 3">
    <name type="scientific">Pedobacter yonginense</name>
    <dbReference type="NCBI Taxonomy" id="651869"/>
    <lineage>
        <taxon>Bacteria</taxon>
        <taxon>Pseudomonadati</taxon>
        <taxon>Bacteroidota</taxon>
        <taxon>Sphingobacteriia</taxon>
        <taxon>Sphingobacteriales</taxon>
        <taxon>Sphingobacteriaceae</taxon>
        <taxon>Pedobacter</taxon>
    </lineage>
</organism>
<feature type="domain" description="Fe2OG dioxygenase" evidence="1">
    <location>
        <begin position="104"/>
        <end position="202"/>
    </location>
</feature>
<dbReference type="Gene3D" id="2.60.120.590">
    <property type="entry name" value="Alpha-ketoglutarate-dependent dioxygenase AlkB-like"/>
    <property type="match status" value="1"/>
</dbReference>
<gene>
    <name evidence="2" type="ORF">DHW03_00180</name>
</gene>
<dbReference type="Pfam" id="PF13532">
    <property type="entry name" value="2OG-FeII_Oxy_2"/>
    <property type="match status" value="1"/>
</dbReference>
<keyword evidence="2" id="KW-0223">Dioxygenase</keyword>
<comment type="caution">
    <text evidence="2">The sequence shown here is derived from an EMBL/GenBank/DDBJ whole genome shotgun (WGS) entry which is preliminary data.</text>
</comment>
<evidence type="ECO:0000259" key="1">
    <source>
        <dbReference type="PROSITE" id="PS51471"/>
    </source>
</evidence>
<dbReference type="AlphaFoldDB" id="A0A317EP44"/>
<dbReference type="RefSeq" id="WP_109923760.1">
    <property type="nucleotide sequence ID" value="NZ_QGNZ01000001.1"/>
</dbReference>
<dbReference type="InterPro" id="IPR027450">
    <property type="entry name" value="AlkB-like"/>
</dbReference>
<dbReference type="PANTHER" id="PTHR31212:SF4">
    <property type="entry name" value="ALPHA-KETOGLUTARATE-DEPENDENT DIOXYGENASE ALKB HOMOLOG 3"/>
    <property type="match status" value="1"/>
</dbReference>
<keyword evidence="2" id="KW-0560">Oxidoreductase</keyword>
<dbReference type="InterPro" id="IPR005123">
    <property type="entry name" value="Oxoglu/Fe-dep_dioxygenase_dom"/>
</dbReference>
<dbReference type="SUPFAM" id="SSF51197">
    <property type="entry name" value="Clavaminate synthase-like"/>
    <property type="match status" value="1"/>
</dbReference>
<name>A0A317EP44_9SPHI</name>
<evidence type="ECO:0000313" key="3">
    <source>
        <dbReference type="Proteomes" id="UP000245379"/>
    </source>
</evidence>
<dbReference type="OrthoDB" id="190276at2"/>
<dbReference type="InterPro" id="IPR032854">
    <property type="entry name" value="ALKBH3"/>
</dbReference>
<evidence type="ECO:0000313" key="2">
    <source>
        <dbReference type="EMBL" id="PWS28312.1"/>
    </source>
</evidence>
<dbReference type="PROSITE" id="PS51471">
    <property type="entry name" value="FE2OG_OXY"/>
    <property type="match status" value="1"/>
</dbReference>
<dbReference type="PANTHER" id="PTHR31212">
    <property type="entry name" value="ALPHA-KETOGLUTARATE-DEPENDENT DIOXYGENASE ALKB HOMOLOG 3"/>
    <property type="match status" value="1"/>
</dbReference>
<dbReference type="Proteomes" id="UP000245379">
    <property type="component" value="Unassembled WGS sequence"/>
</dbReference>
<protein>
    <submittedName>
        <fullName evidence="2">Alpha-ketoglutarate-dependent dioxygenase AlkB</fullName>
    </submittedName>
</protein>
<sequence length="202" mass="23000">MEQLSFFKDAGQSAGLPTEVLEYLPNVFDEELGSQLMERFIAETPWTQKVVSMYDKQVITPRLSAWYADANTYDYSSLRKSAPNIWTPELLIIKNIVEPIAGVMFNSVLLNYYRDGSDSVAWHSDNEKALGTHPTIASVTFGQVRAFDIRNKLNHSEKYSVKLEHGSLLLMKGNLQSNWDHRIAKSTKAMKPRLNLTFRVVV</sequence>
<dbReference type="InterPro" id="IPR037151">
    <property type="entry name" value="AlkB-like_sf"/>
</dbReference>
<dbReference type="EMBL" id="QGNZ01000001">
    <property type="protein sequence ID" value="PWS28312.1"/>
    <property type="molecule type" value="Genomic_DNA"/>
</dbReference>
<reference evidence="2 3" key="1">
    <citation type="submission" date="2018-05" db="EMBL/GenBank/DDBJ databases">
        <title>Pedobacter paludis sp. nov., isolated from wetland soil.</title>
        <authorList>
            <person name="Zhang Y."/>
            <person name="Wang G."/>
        </authorList>
    </citation>
    <scope>NUCLEOTIDE SEQUENCE [LARGE SCALE GENOMIC DNA]</scope>
    <source>
        <strain evidence="2 3">KCTC22721</strain>
    </source>
</reference>
<keyword evidence="3" id="KW-1185">Reference proteome</keyword>
<dbReference type="GO" id="GO:0051213">
    <property type="term" value="F:dioxygenase activity"/>
    <property type="evidence" value="ECO:0007669"/>
    <property type="project" value="UniProtKB-KW"/>
</dbReference>
<accession>A0A317EP44</accession>